<name>A0A0B7NUM2_PROFF</name>
<dbReference type="EMBL" id="LM676408">
    <property type="protein sequence ID" value="CEP26386.1"/>
    <property type="molecule type" value="Genomic_DNA"/>
</dbReference>
<evidence type="ECO:0000313" key="2">
    <source>
        <dbReference type="EMBL" id="CEP26386.1"/>
    </source>
</evidence>
<organism evidence="2">
    <name type="scientific">Propionibacterium freudenreichii subsp. freudenreichii</name>
    <dbReference type="NCBI Taxonomy" id="66712"/>
    <lineage>
        <taxon>Bacteria</taxon>
        <taxon>Bacillati</taxon>
        <taxon>Actinomycetota</taxon>
        <taxon>Actinomycetes</taxon>
        <taxon>Propionibacteriales</taxon>
        <taxon>Propionibacteriaceae</taxon>
        <taxon>Propionibacterium</taxon>
    </lineage>
</organism>
<proteinExistence type="predicted"/>
<sequence length="83" mass="8729">MIPSRQKTLLGLSPGKTRTPSYPLSCNTRTPCSSLSQVFSANHRSTPSLMSSVLVITLISPTSDGVPMSVRASIGIALFPGQP</sequence>
<protein>
    <submittedName>
        <fullName evidence="2">Uncharacterized protein</fullName>
    </submittedName>
</protein>
<feature type="region of interest" description="Disordered" evidence="1">
    <location>
        <begin position="1"/>
        <end position="25"/>
    </location>
</feature>
<gene>
    <name evidence="2" type="ORF">PFCIRM138_07255</name>
</gene>
<reference evidence="2" key="1">
    <citation type="submission" date="2014-08" db="EMBL/GenBank/DDBJ databases">
        <authorList>
            <person name="Falentin Helene"/>
        </authorList>
    </citation>
    <scope>NUCLEOTIDE SEQUENCE</scope>
</reference>
<feature type="compositionally biased region" description="Polar residues" evidence="1">
    <location>
        <begin position="16"/>
        <end position="25"/>
    </location>
</feature>
<evidence type="ECO:0000256" key="1">
    <source>
        <dbReference type="SAM" id="MobiDB-lite"/>
    </source>
</evidence>
<accession>A0A0B7NUM2</accession>
<dbReference type="AlphaFoldDB" id="A0A0B7NUM2"/>